<evidence type="ECO:0000313" key="4">
    <source>
        <dbReference type="Proteomes" id="UP000679992"/>
    </source>
</evidence>
<evidence type="ECO:0000313" key="3">
    <source>
        <dbReference type="EMBL" id="GIP53526.1"/>
    </source>
</evidence>
<dbReference type="InterPro" id="IPR050249">
    <property type="entry name" value="Pseudomonas-type_ThrB"/>
</dbReference>
<feature type="domain" description="Aminoglycoside phosphotransferase" evidence="2">
    <location>
        <begin position="14"/>
        <end position="250"/>
    </location>
</feature>
<name>A0ABQ4MC10_9BACL</name>
<accession>A0ABQ4MC10</accession>
<reference evidence="3 4" key="1">
    <citation type="submission" date="2021-03" db="EMBL/GenBank/DDBJ databases">
        <title>Antimicrobial resistance genes in bacteria isolated from Japanese honey, and their potential for conferring macrolide and lincosamide resistance in the American foulbrood pathogen Paenibacillus larvae.</title>
        <authorList>
            <person name="Okamoto M."/>
            <person name="Kumagai M."/>
            <person name="Kanamori H."/>
            <person name="Takamatsu D."/>
        </authorList>
    </citation>
    <scope>NUCLEOTIDE SEQUENCE [LARGE SCALE GENOMIC DNA]</scope>
    <source>
        <strain evidence="3 4">J42TS3</strain>
    </source>
</reference>
<comment type="caution">
    <text evidence="3">The sequence shown here is derived from an EMBL/GenBank/DDBJ whole genome shotgun (WGS) entry which is preliminary data.</text>
</comment>
<sequence>MVRQFWPGWKGPIKEGDSGWNNTTRYIENKGRNCVLRIYETHRDREKIEFEHEILARLQEIPLSFQVPFPVRTPEGDSIIRMEDGSGRFACLFEYIEGVRPQHEGFVAAHSFGQAAAELVEALKTVNTDLAPSYRPYYELHQSYPICDYETVRKFCEHPPEAFREQHDAILVLGEAYDKICDRLEDLRNLPHQLVHGDLNPSNLLVYEDHPEEIAALLDFEFCTRDVRAMEPAVVISDLLGYGDKRENIRQFCEGFGKRLRLKTEEIANIPSLIRLRKVDVFLHFLSRYLKGTDGPAVLKSQVESLAAELEELKRDEIWIREILREHLLDRLGLD</sequence>
<comment type="similarity">
    <text evidence="1">Belongs to the pseudomonas-type ThrB family.</text>
</comment>
<dbReference type="Pfam" id="PF01636">
    <property type="entry name" value="APH"/>
    <property type="match status" value="1"/>
</dbReference>
<dbReference type="PANTHER" id="PTHR21064:SF6">
    <property type="entry name" value="AMINOGLYCOSIDE PHOSPHOTRANSFERASE DOMAIN-CONTAINING PROTEIN"/>
    <property type="match status" value="1"/>
</dbReference>
<dbReference type="Gene3D" id="3.30.200.20">
    <property type="entry name" value="Phosphorylase Kinase, domain 1"/>
    <property type="match status" value="1"/>
</dbReference>
<protein>
    <recommendedName>
        <fullName evidence="2">Aminoglycoside phosphotransferase domain-containing protein</fullName>
    </recommendedName>
</protein>
<dbReference type="EMBL" id="BOSL01000007">
    <property type="protein sequence ID" value="GIP53526.1"/>
    <property type="molecule type" value="Genomic_DNA"/>
</dbReference>
<keyword evidence="4" id="KW-1185">Reference proteome</keyword>
<dbReference type="InterPro" id="IPR002575">
    <property type="entry name" value="Aminoglycoside_PTrfase"/>
</dbReference>
<dbReference type="Proteomes" id="UP000679992">
    <property type="component" value="Unassembled WGS sequence"/>
</dbReference>
<dbReference type="Gene3D" id="3.90.1200.10">
    <property type="match status" value="1"/>
</dbReference>
<dbReference type="SUPFAM" id="SSF56112">
    <property type="entry name" value="Protein kinase-like (PK-like)"/>
    <property type="match status" value="1"/>
</dbReference>
<dbReference type="PANTHER" id="PTHR21064">
    <property type="entry name" value="AMINOGLYCOSIDE PHOSPHOTRANSFERASE DOMAIN-CONTAINING PROTEIN-RELATED"/>
    <property type="match status" value="1"/>
</dbReference>
<gene>
    <name evidence="3" type="ORF">J42TS3_25610</name>
</gene>
<dbReference type="InterPro" id="IPR011009">
    <property type="entry name" value="Kinase-like_dom_sf"/>
</dbReference>
<evidence type="ECO:0000256" key="1">
    <source>
        <dbReference type="ARBA" id="ARBA00038240"/>
    </source>
</evidence>
<proteinExistence type="inferred from homology"/>
<organism evidence="3 4">
    <name type="scientific">Paenibacillus vini</name>
    <dbReference type="NCBI Taxonomy" id="1476024"/>
    <lineage>
        <taxon>Bacteria</taxon>
        <taxon>Bacillati</taxon>
        <taxon>Bacillota</taxon>
        <taxon>Bacilli</taxon>
        <taxon>Bacillales</taxon>
        <taxon>Paenibacillaceae</taxon>
        <taxon>Paenibacillus</taxon>
    </lineage>
</organism>
<evidence type="ECO:0000259" key="2">
    <source>
        <dbReference type="Pfam" id="PF01636"/>
    </source>
</evidence>